<evidence type="ECO:0000256" key="5">
    <source>
        <dbReference type="ARBA" id="ARBA00023163"/>
    </source>
</evidence>
<dbReference type="Gene3D" id="1.10.10.10">
    <property type="entry name" value="Winged helix-like DNA-binding domain superfamily/Winged helix DNA-binding domain"/>
    <property type="match status" value="1"/>
</dbReference>
<dbReference type="InterPro" id="IPR014284">
    <property type="entry name" value="RNA_pol_sigma-70_dom"/>
</dbReference>
<dbReference type="STRING" id="229921.ADN01_03940"/>
<evidence type="ECO:0000313" key="9">
    <source>
        <dbReference type="EMBL" id="KPL88191.1"/>
    </source>
</evidence>
<evidence type="ECO:0000259" key="7">
    <source>
        <dbReference type="Pfam" id="PF04542"/>
    </source>
</evidence>
<dbReference type="Proteomes" id="UP000050501">
    <property type="component" value="Unassembled WGS sequence"/>
</dbReference>
<evidence type="ECO:0000256" key="6">
    <source>
        <dbReference type="RuleBase" id="RU000716"/>
    </source>
</evidence>
<dbReference type="PROSITE" id="PS01063">
    <property type="entry name" value="SIGMA70_ECF"/>
    <property type="match status" value="1"/>
</dbReference>
<reference evidence="9 10" key="1">
    <citation type="submission" date="2015-07" db="EMBL/GenBank/DDBJ databases">
        <title>Genome sequence of Levilinea saccharolytica DSM 16555.</title>
        <authorList>
            <person name="Hemp J."/>
            <person name="Ward L.M."/>
            <person name="Pace L.A."/>
            <person name="Fischer W.W."/>
        </authorList>
    </citation>
    <scope>NUCLEOTIDE SEQUENCE [LARGE SCALE GENOMIC DNA]</scope>
    <source>
        <strain evidence="9 10">KIBI-1</strain>
    </source>
</reference>
<dbReference type="NCBIfam" id="TIGR02937">
    <property type="entry name" value="sigma70-ECF"/>
    <property type="match status" value="1"/>
</dbReference>
<keyword evidence="4 6" id="KW-0238">DNA-binding</keyword>
<evidence type="ECO:0000259" key="8">
    <source>
        <dbReference type="Pfam" id="PF08281"/>
    </source>
</evidence>
<dbReference type="InterPro" id="IPR036388">
    <property type="entry name" value="WH-like_DNA-bd_sf"/>
</dbReference>
<sequence>MNEAPLSLEALRAGDRAEFARMVAQYSPQVYRLGLKITADEQDAEDVLQETFVRAMKALPGFEGRSSLATWLFRIATNEALMVLRRKKPQVTLVEETGDADEEEGVPHPQQIVDWCCLPEAEMLSSETKAEMDRAAAGLSPALRSVFVLRDLQGLSVRETAEVLGVAEAVVKTRLVRARLKLREALSAYFGERMQKVSADEE</sequence>
<keyword evidence="5 6" id="KW-0804">Transcription</keyword>
<dbReference type="GO" id="GO:0006950">
    <property type="term" value="P:response to stress"/>
    <property type="evidence" value="ECO:0007669"/>
    <property type="project" value="UniProtKB-ARBA"/>
</dbReference>
<feature type="domain" description="RNA polymerase sigma factor 70 region 4 type 2" evidence="8">
    <location>
        <begin position="131"/>
        <end position="182"/>
    </location>
</feature>
<dbReference type="PANTHER" id="PTHR43133:SF8">
    <property type="entry name" value="RNA POLYMERASE SIGMA FACTOR HI_1459-RELATED"/>
    <property type="match status" value="1"/>
</dbReference>
<dbReference type="Gene3D" id="1.10.1740.10">
    <property type="match status" value="1"/>
</dbReference>
<keyword evidence="3 6" id="KW-0731">Sigma factor</keyword>
<dbReference type="GO" id="GO:0006352">
    <property type="term" value="P:DNA-templated transcription initiation"/>
    <property type="evidence" value="ECO:0007669"/>
    <property type="project" value="InterPro"/>
</dbReference>
<accession>A0A0P6XUR1</accession>
<protein>
    <recommendedName>
        <fullName evidence="6">RNA polymerase sigma factor</fullName>
    </recommendedName>
</protein>
<dbReference type="InterPro" id="IPR007627">
    <property type="entry name" value="RNA_pol_sigma70_r2"/>
</dbReference>
<dbReference type="Pfam" id="PF04542">
    <property type="entry name" value="Sigma70_r2"/>
    <property type="match status" value="1"/>
</dbReference>
<dbReference type="SUPFAM" id="SSF88946">
    <property type="entry name" value="Sigma2 domain of RNA polymerase sigma factors"/>
    <property type="match status" value="1"/>
</dbReference>
<gene>
    <name evidence="9" type="ORF">ADN01_03940</name>
</gene>
<feature type="domain" description="RNA polymerase sigma-70 region 2" evidence="7">
    <location>
        <begin position="22"/>
        <end position="88"/>
    </location>
</feature>
<keyword evidence="10" id="KW-1185">Reference proteome</keyword>
<dbReference type="RefSeq" id="WP_062418257.1">
    <property type="nucleotide sequence ID" value="NZ_DF967974.1"/>
</dbReference>
<evidence type="ECO:0000313" key="10">
    <source>
        <dbReference type="Proteomes" id="UP000050501"/>
    </source>
</evidence>
<organism evidence="9 10">
    <name type="scientific">Levilinea saccharolytica</name>
    <dbReference type="NCBI Taxonomy" id="229921"/>
    <lineage>
        <taxon>Bacteria</taxon>
        <taxon>Bacillati</taxon>
        <taxon>Chloroflexota</taxon>
        <taxon>Anaerolineae</taxon>
        <taxon>Anaerolineales</taxon>
        <taxon>Anaerolineaceae</taxon>
        <taxon>Levilinea</taxon>
    </lineage>
</organism>
<dbReference type="InterPro" id="IPR013249">
    <property type="entry name" value="RNA_pol_sigma70_r4_t2"/>
</dbReference>
<dbReference type="CDD" id="cd06171">
    <property type="entry name" value="Sigma70_r4"/>
    <property type="match status" value="1"/>
</dbReference>
<dbReference type="PANTHER" id="PTHR43133">
    <property type="entry name" value="RNA POLYMERASE ECF-TYPE SIGMA FACTO"/>
    <property type="match status" value="1"/>
</dbReference>
<dbReference type="OrthoDB" id="9780326at2"/>
<evidence type="ECO:0000256" key="3">
    <source>
        <dbReference type="ARBA" id="ARBA00023082"/>
    </source>
</evidence>
<proteinExistence type="inferred from homology"/>
<dbReference type="Pfam" id="PF08281">
    <property type="entry name" value="Sigma70_r4_2"/>
    <property type="match status" value="1"/>
</dbReference>
<evidence type="ECO:0000256" key="1">
    <source>
        <dbReference type="ARBA" id="ARBA00010641"/>
    </source>
</evidence>
<dbReference type="SUPFAM" id="SSF88659">
    <property type="entry name" value="Sigma3 and sigma4 domains of RNA polymerase sigma factors"/>
    <property type="match status" value="1"/>
</dbReference>
<evidence type="ECO:0000256" key="2">
    <source>
        <dbReference type="ARBA" id="ARBA00023015"/>
    </source>
</evidence>
<dbReference type="InterPro" id="IPR039425">
    <property type="entry name" value="RNA_pol_sigma-70-like"/>
</dbReference>
<dbReference type="GO" id="GO:0016987">
    <property type="term" value="F:sigma factor activity"/>
    <property type="evidence" value="ECO:0007669"/>
    <property type="project" value="UniProtKB-KW"/>
</dbReference>
<evidence type="ECO:0000256" key="4">
    <source>
        <dbReference type="ARBA" id="ARBA00023125"/>
    </source>
</evidence>
<comment type="caution">
    <text evidence="9">The sequence shown here is derived from an EMBL/GenBank/DDBJ whole genome shotgun (WGS) entry which is preliminary data.</text>
</comment>
<comment type="similarity">
    <text evidence="1 6">Belongs to the sigma-70 factor family. ECF subfamily.</text>
</comment>
<dbReference type="InterPro" id="IPR013325">
    <property type="entry name" value="RNA_pol_sigma_r2"/>
</dbReference>
<dbReference type="EMBL" id="LGCM01000017">
    <property type="protein sequence ID" value="KPL88191.1"/>
    <property type="molecule type" value="Genomic_DNA"/>
</dbReference>
<dbReference type="InterPro" id="IPR000838">
    <property type="entry name" value="RNA_pol_sigma70_ECF_CS"/>
</dbReference>
<name>A0A0P6XUR1_9CHLR</name>
<dbReference type="GO" id="GO:0003677">
    <property type="term" value="F:DNA binding"/>
    <property type="evidence" value="ECO:0007669"/>
    <property type="project" value="UniProtKB-KW"/>
</dbReference>
<keyword evidence="2 6" id="KW-0805">Transcription regulation</keyword>
<dbReference type="InterPro" id="IPR013324">
    <property type="entry name" value="RNA_pol_sigma_r3/r4-like"/>
</dbReference>
<dbReference type="AlphaFoldDB" id="A0A0P6XUR1"/>